<gene>
    <name evidence="3" type="ORF">GWI33_022623</name>
    <name evidence="2" type="ORF">GWI33_022624</name>
</gene>
<protein>
    <submittedName>
        <fullName evidence="3">Uncharacterized protein</fullName>
    </submittedName>
</protein>
<dbReference type="EMBL" id="JAACXV010016303">
    <property type="protein sequence ID" value="KAF7264673.1"/>
    <property type="molecule type" value="Genomic_DNA"/>
</dbReference>
<feature type="compositionally biased region" description="Basic and acidic residues" evidence="1">
    <location>
        <begin position="44"/>
        <end position="61"/>
    </location>
</feature>
<reference evidence="3" key="1">
    <citation type="submission" date="2020-08" db="EMBL/GenBank/DDBJ databases">
        <title>Genome sequencing and assembly of the red palm weevil Rhynchophorus ferrugineus.</title>
        <authorList>
            <person name="Dias G.B."/>
            <person name="Bergman C.M."/>
            <person name="Manee M."/>
        </authorList>
    </citation>
    <scope>NUCLEOTIDE SEQUENCE</scope>
    <source>
        <strain evidence="3">AA-2017</strain>
        <tissue evidence="3">Whole larva</tissue>
    </source>
</reference>
<dbReference type="EMBL" id="JAACXV010016304">
    <property type="protein sequence ID" value="KAF7264672.1"/>
    <property type="molecule type" value="Genomic_DNA"/>
</dbReference>
<organism evidence="3 4">
    <name type="scientific">Rhynchophorus ferrugineus</name>
    <name type="common">Red palm weevil</name>
    <name type="synonym">Curculio ferrugineus</name>
    <dbReference type="NCBI Taxonomy" id="354439"/>
    <lineage>
        <taxon>Eukaryota</taxon>
        <taxon>Metazoa</taxon>
        <taxon>Ecdysozoa</taxon>
        <taxon>Arthropoda</taxon>
        <taxon>Hexapoda</taxon>
        <taxon>Insecta</taxon>
        <taxon>Pterygota</taxon>
        <taxon>Neoptera</taxon>
        <taxon>Endopterygota</taxon>
        <taxon>Coleoptera</taxon>
        <taxon>Polyphaga</taxon>
        <taxon>Cucujiformia</taxon>
        <taxon>Curculionidae</taxon>
        <taxon>Dryophthorinae</taxon>
        <taxon>Rhynchophorus</taxon>
    </lineage>
</organism>
<comment type="caution">
    <text evidence="3">The sequence shown here is derived from an EMBL/GenBank/DDBJ whole genome shotgun (WGS) entry which is preliminary data.</text>
</comment>
<feature type="compositionally biased region" description="Polar residues" evidence="1">
    <location>
        <begin position="1"/>
        <end position="13"/>
    </location>
</feature>
<keyword evidence="4" id="KW-1185">Reference proteome</keyword>
<sequence>MQTHTLHQHSVANMSELAPCAEKKFENVKRKKTRENNWTTRASKRNEEKQKKTNARRESAYRDASAPSDFENKTDGCSRGRSRRRLETHTVF</sequence>
<dbReference type="Proteomes" id="UP000625711">
    <property type="component" value="Unassembled WGS sequence"/>
</dbReference>
<accession>A0A834LZ89</accession>
<evidence type="ECO:0000313" key="2">
    <source>
        <dbReference type="EMBL" id="KAF7264672.1"/>
    </source>
</evidence>
<feature type="region of interest" description="Disordered" evidence="1">
    <location>
        <begin position="1"/>
        <end position="92"/>
    </location>
</feature>
<name>A0A834LZ89_RHYFE</name>
<dbReference type="AlphaFoldDB" id="A0A834LZ89"/>
<proteinExistence type="predicted"/>
<evidence type="ECO:0000313" key="3">
    <source>
        <dbReference type="EMBL" id="KAF7264673.1"/>
    </source>
</evidence>
<evidence type="ECO:0000256" key="1">
    <source>
        <dbReference type="SAM" id="MobiDB-lite"/>
    </source>
</evidence>
<evidence type="ECO:0000313" key="4">
    <source>
        <dbReference type="Proteomes" id="UP000625711"/>
    </source>
</evidence>